<organism evidence="4 5">
    <name type="scientific">Teichococcus rhizosphaerae</name>
    <dbReference type="NCBI Taxonomy" id="1335062"/>
    <lineage>
        <taxon>Bacteria</taxon>
        <taxon>Pseudomonadati</taxon>
        <taxon>Pseudomonadota</taxon>
        <taxon>Alphaproteobacteria</taxon>
        <taxon>Acetobacterales</taxon>
        <taxon>Roseomonadaceae</taxon>
        <taxon>Roseomonas</taxon>
    </lineage>
</organism>
<dbReference type="InterPro" id="IPR016181">
    <property type="entry name" value="Acyl_CoA_acyltransferase"/>
</dbReference>
<keyword evidence="2" id="KW-0012">Acyltransferase</keyword>
<dbReference type="Pfam" id="PF00583">
    <property type="entry name" value="Acetyltransf_1"/>
    <property type="match status" value="1"/>
</dbReference>
<dbReference type="EMBL" id="PDNU01000007">
    <property type="protein sequence ID" value="PHK95786.1"/>
    <property type="molecule type" value="Genomic_DNA"/>
</dbReference>
<accession>A0A2C7AF81</accession>
<dbReference type="Gene3D" id="3.40.630.30">
    <property type="match status" value="1"/>
</dbReference>
<dbReference type="SUPFAM" id="SSF55729">
    <property type="entry name" value="Acyl-CoA N-acyltransferases (Nat)"/>
    <property type="match status" value="1"/>
</dbReference>
<dbReference type="PANTHER" id="PTHR43420:SF12">
    <property type="entry name" value="N-ACETYLTRANSFERASE DOMAIN-CONTAINING PROTEIN"/>
    <property type="match status" value="1"/>
</dbReference>
<name>A0A2C7AF81_9PROT</name>
<keyword evidence="5" id="KW-1185">Reference proteome</keyword>
<evidence type="ECO:0000313" key="5">
    <source>
        <dbReference type="Proteomes" id="UP000223527"/>
    </source>
</evidence>
<evidence type="ECO:0000256" key="2">
    <source>
        <dbReference type="ARBA" id="ARBA00023315"/>
    </source>
</evidence>
<comment type="caution">
    <text evidence="4">The sequence shown here is derived from an EMBL/GenBank/DDBJ whole genome shotgun (WGS) entry which is preliminary data.</text>
</comment>
<dbReference type="InterPro" id="IPR050680">
    <property type="entry name" value="YpeA/RimI_acetyltransf"/>
</dbReference>
<dbReference type="PANTHER" id="PTHR43420">
    <property type="entry name" value="ACETYLTRANSFERASE"/>
    <property type="match status" value="1"/>
</dbReference>
<protein>
    <submittedName>
        <fullName evidence="4">Ribosomal-protein-alanine acetyltransferase</fullName>
    </submittedName>
</protein>
<dbReference type="OrthoDB" id="9804026at2"/>
<sequence>MSSLPRCVCPVAEEASAPRLAGAEASAALAALHAEAFPPAERWGADALRLLLEMPGAFALLVPGEGFVLARVAADEAEILTLAVAPAARRRGVGGRLLAAALARALAGGAATMFLEVSVANEAARALYGAAGFAESGRRRRYYADGSDALVLSRRLCGS</sequence>
<evidence type="ECO:0000313" key="4">
    <source>
        <dbReference type="EMBL" id="PHK95786.1"/>
    </source>
</evidence>
<evidence type="ECO:0000259" key="3">
    <source>
        <dbReference type="PROSITE" id="PS51186"/>
    </source>
</evidence>
<dbReference type="PROSITE" id="PS51186">
    <property type="entry name" value="GNAT"/>
    <property type="match status" value="1"/>
</dbReference>
<dbReference type="AlphaFoldDB" id="A0A2C7AF81"/>
<gene>
    <name evidence="4" type="ORF">CR162_06600</name>
</gene>
<dbReference type="GO" id="GO:0016747">
    <property type="term" value="F:acyltransferase activity, transferring groups other than amino-acyl groups"/>
    <property type="evidence" value="ECO:0007669"/>
    <property type="project" value="InterPro"/>
</dbReference>
<proteinExistence type="predicted"/>
<feature type="domain" description="N-acetyltransferase" evidence="3">
    <location>
        <begin position="16"/>
        <end position="157"/>
    </location>
</feature>
<evidence type="ECO:0000256" key="1">
    <source>
        <dbReference type="ARBA" id="ARBA00022679"/>
    </source>
</evidence>
<keyword evidence="1 4" id="KW-0808">Transferase</keyword>
<reference evidence="4 5" key="1">
    <citation type="submission" date="2017-10" db="EMBL/GenBank/DDBJ databases">
        <authorList>
            <person name="Banno H."/>
            <person name="Chua N.-H."/>
        </authorList>
    </citation>
    <scope>NUCLEOTIDE SEQUENCE [LARGE SCALE GENOMIC DNA]</scope>
    <source>
        <strain evidence="4 5">YW11</strain>
    </source>
</reference>
<dbReference type="InterPro" id="IPR000182">
    <property type="entry name" value="GNAT_dom"/>
</dbReference>
<dbReference type="Proteomes" id="UP000223527">
    <property type="component" value="Unassembled WGS sequence"/>
</dbReference>